<dbReference type="EMBL" id="KC977571">
    <property type="protein sequence ID" value="AGO85261.1"/>
    <property type="molecule type" value="Genomic_DNA"/>
</dbReference>
<dbReference type="KEGG" id="vg:16607048"/>
<dbReference type="RefSeq" id="YP_008438335.1">
    <property type="nucleotide sequence ID" value="NC_022098.1"/>
</dbReference>
<keyword evidence="2" id="KW-1185">Reference proteome</keyword>
<evidence type="ECO:0000313" key="1">
    <source>
        <dbReference type="EMBL" id="AGO85261.1"/>
    </source>
</evidence>
<name>S4W0E6_9VIRU</name>
<proteinExistence type="predicted"/>
<reference evidence="1 2" key="1">
    <citation type="journal article" date="2013" name="Science">
        <title>Pandoraviruses: amoeba viruses with genomes up to 2.5 Mb reaching that of parasitic eukaryotes.</title>
        <authorList>
            <person name="Philippe N."/>
            <person name="Legendre M."/>
            <person name="Doutre G."/>
            <person name="Coute Y."/>
            <person name="Poirot O."/>
            <person name="Lescot M."/>
            <person name="Arslan D."/>
            <person name="Seltzer V."/>
            <person name="Bertaux L."/>
            <person name="Bruley C."/>
            <person name="Garin J."/>
            <person name="Claverie J.M."/>
            <person name="Abergel C."/>
        </authorList>
    </citation>
    <scope>NUCLEOTIDE SEQUENCE [LARGE SCALE GENOMIC DNA]</scope>
</reference>
<accession>S4W0E6</accession>
<sequence>MDHKAETTIDNLPVELVSAIVHVLGWRWRSYVRPVCHLWRDICDGLARDKDDADAMGWGPRRFCAWTAESMRRASRGLYMCASSAAYQIGAQGITNPQDAVALCVTAPGATAVDAAVVMVASGVPRLVDHVVTQSFELDHDRPLGTACPLENLTRLVITRCSAADVDHYLDANPRADVWIVPALARDDPSVVLSLLLGRHCARVCNIPPRLIWQCIGEHVAARTLVALLARLDSGDDTDATKRLTGGFPDYMLCCAKYAARGARTDVLDVVFSQRVGSRHHTPVWPDVYLFLAWAQHGGPATLRHMIAEARRQDNTALIDPLRVARDMQCVGPRLVGPVLEWLWTESGLFGDSCRAADQVAALAQSTLATHDPTAAVRIMKHYAREPVAVESVVSLVAGALNHAWTHADGSRKHIPVLDVMVSALDQWDRTMEGALRSSIDLPTVAGNGSAECMQKISPPRTGPLAGCFCRYCVLSHHVASCRSTRCSLAVLWDRWWPA</sequence>
<dbReference type="GeneID" id="16607048"/>
<evidence type="ECO:0000313" key="2">
    <source>
        <dbReference type="Proteomes" id="UP000204584"/>
    </source>
</evidence>
<dbReference type="Proteomes" id="UP000204584">
    <property type="component" value="Segment"/>
</dbReference>
<protein>
    <recommendedName>
        <fullName evidence="3">F-box incomplete domain containing protein</fullName>
    </recommendedName>
</protein>
<organism evidence="1 2">
    <name type="scientific">Pandoravirus salinus</name>
    <dbReference type="NCBI Taxonomy" id="1349410"/>
    <lineage>
        <taxon>Viruses</taxon>
        <taxon>Pandoravirus</taxon>
    </lineage>
</organism>
<gene>
    <name evidence="1" type="ORF">psal_cds_1057</name>
</gene>
<evidence type="ECO:0008006" key="3">
    <source>
        <dbReference type="Google" id="ProtNLM"/>
    </source>
</evidence>